<dbReference type="PIRSF" id="PIRSF015736">
    <property type="entry name" value="MI"/>
    <property type="match status" value="1"/>
</dbReference>
<dbReference type="InterPro" id="IPR026286">
    <property type="entry name" value="MaiA/AMDase"/>
</dbReference>
<dbReference type="Pfam" id="PF17645">
    <property type="entry name" value="Amdase"/>
    <property type="match status" value="1"/>
</dbReference>
<sequence>MKAVADYRPYGWRGKIGLIVPSTNTINEPEFWRLAPKGVTIHTGRATLLGKATEESYFRMAEAVKVAADDLATAEVDVVAYGCTSGSIVCSLQDIVADLQQRTKVPAIATAGAVVAALRALGARKVAVATPYVDFVNDSEIKFLKDYGFEVTSMHGLRLGETQEERRGIGRVPPEHVYRMALATDRPDADTIFISCTNLATIDVIQQIETDLGKPVVTSNQSCFWACLRMLGLRDRIEGHGRLLSECLDPITMESFAPPAAAKAA</sequence>
<dbReference type="RefSeq" id="WP_211855353.1">
    <property type="nucleotide sequence ID" value="NZ_JAAGBB010000037.1"/>
</dbReference>
<dbReference type="Proteomes" id="UP001196870">
    <property type="component" value="Unassembled WGS sequence"/>
</dbReference>
<evidence type="ECO:0000313" key="2">
    <source>
        <dbReference type="Proteomes" id="UP001196870"/>
    </source>
</evidence>
<protein>
    <submittedName>
        <fullName evidence="1">Decarboxylase</fullName>
    </submittedName>
</protein>
<comment type="caution">
    <text evidence="1">The sequence shown here is derived from an EMBL/GenBank/DDBJ whole genome shotgun (WGS) entry which is preliminary data.</text>
</comment>
<accession>A0ABS5F4S6</accession>
<dbReference type="PANTHER" id="PTHR40267">
    <property type="entry name" value="BLR3294 PROTEIN"/>
    <property type="match status" value="1"/>
</dbReference>
<dbReference type="InterPro" id="IPR053714">
    <property type="entry name" value="Iso_Racemase_Enz_sf"/>
</dbReference>
<name>A0ABS5F4S6_9PROT</name>
<evidence type="ECO:0000313" key="1">
    <source>
        <dbReference type="EMBL" id="MBR0667574.1"/>
    </source>
</evidence>
<keyword evidence="2" id="KW-1185">Reference proteome</keyword>
<dbReference type="Gene3D" id="3.40.50.12500">
    <property type="match status" value="1"/>
</dbReference>
<reference evidence="2" key="1">
    <citation type="journal article" date="2021" name="Syst. Appl. Microbiol.">
        <title>Roseomonas hellenica sp. nov., isolated from roots of wild-growing Alkanna tinctoria.</title>
        <authorList>
            <person name="Rat A."/>
            <person name="Naranjo H.D."/>
            <person name="Lebbe L."/>
            <person name="Cnockaert M."/>
            <person name="Krigas N."/>
            <person name="Grigoriadou K."/>
            <person name="Maloupa E."/>
            <person name="Willems A."/>
        </authorList>
    </citation>
    <scope>NUCLEOTIDE SEQUENCE [LARGE SCALE GENOMIC DNA]</scope>
    <source>
        <strain evidence="2">LMG 31523</strain>
    </source>
</reference>
<proteinExistence type="predicted"/>
<organism evidence="1 2">
    <name type="scientific">Plastoroseomonas hellenica</name>
    <dbReference type="NCBI Taxonomy" id="2687306"/>
    <lineage>
        <taxon>Bacteria</taxon>
        <taxon>Pseudomonadati</taxon>
        <taxon>Pseudomonadota</taxon>
        <taxon>Alphaproteobacteria</taxon>
        <taxon>Acetobacterales</taxon>
        <taxon>Acetobacteraceae</taxon>
        <taxon>Plastoroseomonas</taxon>
    </lineage>
</organism>
<gene>
    <name evidence="1" type="ORF">GXW71_24670</name>
</gene>
<dbReference type="EMBL" id="JAAGBB010000037">
    <property type="protein sequence ID" value="MBR0667574.1"/>
    <property type="molecule type" value="Genomic_DNA"/>
</dbReference>
<dbReference type="PANTHER" id="PTHR40267:SF1">
    <property type="entry name" value="BLR3294 PROTEIN"/>
    <property type="match status" value="1"/>
</dbReference>